<dbReference type="EMBL" id="BQFK01000003">
    <property type="protein sequence ID" value="GJJ43120.1"/>
    <property type="molecule type" value="Genomic_DNA"/>
</dbReference>
<name>A0ABD0BKP5_CORUL</name>
<comment type="caution">
    <text evidence="2">The sequence shown here is derived from an EMBL/GenBank/DDBJ whole genome shotgun (WGS) entry which is preliminary data.</text>
</comment>
<dbReference type="AlphaFoldDB" id="A0ABD0BKP5"/>
<evidence type="ECO:0008006" key="4">
    <source>
        <dbReference type="Google" id="ProtNLM"/>
    </source>
</evidence>
<protein>
    <recommendedName>
        <fullName evidence="4">Transposase</fullName>
    </recommendedName>
</protein>
<evidence type="ECO:0000313" key="2">
    <source>
        <dbReference type="EMBL" id="GJJ43120.1"/>
    </source>
</evidence>
<reference evidence="2 3" key="1">
    <citation type="submission" date="2021-11" db="EMBL/GenBank/DDBJ databases">
        <title>Whole genome sequences of diphtheriae toxin producing Corynebacterium ulcerans isolates from cats in Osaka, Japan.</title>
        <authorList>
            <person name="Umeda K."/>
            <person name="Hirai Y."/>
        </authorList>
    </citation>
    <scope>NUCLEOTIDE SEQUENCE [LARGE SCALE GENOMIC DNA]</scope>
    <source>
        <strain evidence="2 3">12109B-1</strain>
    </source>
</reference>
<sequence>MQTDPSKCLRHRRGVEKKNARPQCMEQVQSGKDKVAKLHTLSVFLAVSRHNLNTSRNIKT</sequence>
<dbReference type="Proteomes" id="UP001205910">
    <property type="component" value="Unassembled WGS sequence"/>
</dbReference>
<accession>A0ABD0BKP5</accession>
<gene>
    <name evidence="2" type="ORF">CULCOIPH005_13090</name>
</gene>
<proteinExistence type="predicted"/>
<organism evidence="2 3">
    <name type="scientific">Corynebacterium ulcerans</name>
    <dbReference type="NCBI Taxonomy" id="65058"/>
    <lineage>
        <taxon>Bacteria</taxon>
        <taxon>Bacillati</taxon>
        <taxon>Actinomycetota</taxon>
        <taxon>Actinomycetes</taxon>
        <taxon>Mycobacteriales</taxon>
        <taxon>Corynebacteriaceae</taxon>
        <taxon>Corynebacterium</taxon>
    </lineage>
</organism>
<evidence type="ECO:0000256" key="1">
    <source>
        <dbReference type="SAM" id="MobiDB-lite"/>
    </source>
</evidence>
<evidence type="ECO:0000313" key="3">
    <source>
        <dbReference type="Proteomes" id="UP001205910"/>
    </source>
</evidence>
<feature type="region of interest" description="Disordered" evidence="1">
    <location>
        <begin position="1"/>
        <end position="26"/>
    </location>
</feature>